<reference evidence="3" key="1">
    <citation type="submission" date="2020-03" db="EMBL/GenBank/DDBJ databases">
        <title>Site-based positive gene gene selection in Geosmithia morbida across the United States reveals a broad range of putative effectors and factors for local host and environmental adapation.</title>
        <authorList>
            <person name="Onufrak A."/>
            <person name="Murdoch R.W."/>
            <person name="Gazis R."/>
            <person name="Huff M."/>
            <person name="Staton M."/>
            <person name="Klingeman W."/>
            <person name="Hadziabdic D."/>
        </authorList>
    </citation>
    <scope>NUCLEOTIDE SEQUENCE</scope>
    <source>
        <strain evidence="3">1262</strain>
    </source>
</reference>
<dbReference type="OrthoDB" id="3439480at2759"/>
<evidence type="ECO:0000313" key="4">
    <source>
        <dbReference type="Proteomes" id="UP000749293"/>
    </source>
</evidence>
<gene>
    <name evidence="3" type="ORF">GMORB2_4895</name>
</gene>
<comment type="caution">
    <text evidence="3">The sequence shown here is derived from an EMBL/GenBank/DDBJ whole genome shotgun (WGS) entry which is preliminary data.</text>
</comment>
<evidence type="ECO:0000313" key="3">
    <source>
        <dbReference type="EMBL" id="KAF4119376.1"/>
    </source>
</evidence>
<feature type="compositionally biased region" description="Pro residues" evidence="2">
    <location>
        <begin position="70"/>
        <end position="81"/>
    </location>
</feature>
<accession>A0A9P4YLW0</accession>
<feature type="compositionally biased region" description="Basic and acidic residues" evidence="2">
    <location>
        <begin position="350"/>
        <end position="359"/>
    </location>
</feature>
<feature type="coiled-coil region" evidence="1">
    <location>
        <begin position="290"/>
        <end position="322"/>
    </location>
</feature>
<evidence type="ECO:0000256" key="1">
    <source>
        <dbReference type="SAM" id="Coils"/>
    </source>
</evidence>
<dbReference type="RefSeq" id="XP_035318028.1">
    <property type="nucleotide sequence ID" value="XM_035466869.1"/>
</dbReference>
<evidence type="ECO:0000256" key="2">
    <source>
        <dbReference type="SAM" id="MobiDB-lite"/>
    </source>
</evidence>
<proteinExistence type="predicted"/>
<dbReference type="AlphaFoldDB" id="A0A9P4YLW0"/>
<dbReference type="EMBL" id="JAANYQ010000027">
    <property type="protein sequence ID" value="KAF4119376.1"/>
    <property type="molecule type" value="Genomic_DNA"/>
</dbReference>
<feature type="compositionally biased region" description="Basic and acidic residues" evidence="2">
    <location>
        <begin position="182"/>
        <end position="200"/>
    </location>
</feature>
<feature type="region of interest" description="Disordered" evidence="2">
    <location>
        <begin position="328"/>
        <end position="404"/>
    </location>
</feature>
<organism evidence="3 4">
    <name type="scientific">Geosmithia morbida</name>
    <dbReference type="NCBI Taxonomy" id="1094350"/>
    <lineage>
        <taxon>Eukaryota</taxon>
        <taxon>Fungi</taxon>
        <taxon>Dikarya</taxon>
        <taxon>Ascomycota</taxon>
        <taxon>Pezizomycotina</taxon>
        <taxon>Sordariomycetes</taxon>
        <taxon>Hypocreomycetidae</taxon>
        <taxon>Hypocreales</taxon>
        <taxon>Bionectriaceae</taxon>
        <taxon>Geosmithia</taxon>
    </lineage>
</organism>
<dbReference type="Proteomes" id="UP000749293">
    <property type="component" value="Unassembled WGS sequence"/>
</dbReference>
<keyword evidence="1" id="KW-0175">Coiled coil</keyword>
<feature type="region of interest" description="Disordered" evidence="2">
    <location>
        <begin position="64"/>
        <end position="268"/>
    </location>
</feature>
<feature type="compositionally biased region" description="Basic and acidic residues" evidence="2">
    <location>
        <begin position="375"/>
        <end position="385"/>
    </location>
</feature>
<sequence>MRTSLSWCALEVSYDGECKVSYTYVYPDGRTSSSTSTTFCPASRHGQPCVDNITHPYTQNVSYSAASSPSVPPYQYAPPSPRSDYYTDNYYGRSTHRRASSSPLNDRRPRSSAPRVYVDNNARVYESPSSVPYSKSPRNEPPMIFVEGTGIRRTASQATSSSPNIVEAAPRRSRSTTQRPVVIHDPEQNRLDVDIVDANKEHRRRTSSGNYDHGHSRHGSSRGSSSSHSRHGSSSSHSRHTSASSGHSSSRSRRLSVSSSHSLDDGDSIIRRYQRQMEAQRVEDQRLAEAQRQVEAERLAEAQRAEAQREAENQRLEDQRKLRINERIAKANAEINSRPSMPMPSAARGGKSDKDRDGGLSESMRVLDISDDEDAQLRRLKDRMSPRPGSSSSRRRRSGTYEYY</sequence>
<feature type="compositionally biased region" description="Low complexity" evidence="2">
    <location>
        <begin position="221"/>
        <end position="261"/>
    </location>
</feature>
<keyword evidence="4" id="KW-1185">Reference proteome</keyword>
<dbReference type="GeneID" id="55971123"/>
<name>A0A9P4YLW0_9HYPO</name>
<feature type="compositionally biased region" description="Polar residues" evidence="2">
    <location>
        <begin position="154"/>
        <end position="164"/>
    </location>
</feature>
<protein>
    <submittedName>
        <fullName evidence="3">Uncharacterized protein</fullName>
    </submittedName>
</protein>